<organism evidence="1 2">
    <name type="scientific">Persea americana</name>
    <name type="common">Avocado</name>
    <dbReference type="NCBI Taxonomy" id="3435"/>
    <lineage>
        <taxon>Eukaryota</taxon>
        <taxon>Viridiplantae</taxon>
        <taxon>Streptophyta</taxon>
        <taxon>Embryophyta</taxon>
        <taxon>Tracheophyta</taxon>
        <taxon>Spermatophyta</taxon>
        <taxon>Magnoliopsida</taxon>
        <taxon>Magnoliidae</taxon>
        <taxon>Laurales</taxon>
        <taxon>Lauraceae</taxon>
        <taxon>Persea</taxon>
    </lineage>
</organism>
<protein>
    <submittedName>
        <fullName evidence="1">Uncharacterized protein</fullName>
    </submittedName>
</protein>
<comment type="caution">
    <text evidence="1">The sequence shown here is derived from an EMBL/GenBank/DDBJ whole genome shotgun (WGS) entry which is preliminary data.</text>
</comment>
<accession>A0ACC2M1N3</accession>
<dbReference type="EMBL" id="CM056813">
    <property type="protein sequence ID" value="KAJ8639348.1"/>
    <property type="molecule type" value="Genomic_DNA"/>
</dbReference>
<evidence type="ECO:0000313" key="1">
    <source>
        <dbReference type="EMBL" id="KAJ8639348.1"/>
    </source>
</evidence>
<sequence length="71" mass="7764">MGADPSIDVANQCLEQSGTKPEIPRGKWHEQQHLLESCFINPAVRESVRGPVVSNSDSRVHLAVSEHLSTS</sequence>
<reference evidence="1 2" key="1">
    <citation type="journal article" date="2022" name="Hortic Res">
        <title>A haplotype resolved chromosomal level avocado genome allows analysis of novel avocado genes.</title>
        <authorList>
            <person name="Nath O."/>
            <person name="Fletcher S.J."/>
            <person name="Hayward A."/>
            <person name="Shaw L.M."/>
            <person name="Masouleh A.K."/>
            <person name="Furtado A."/>
            <person name="Henry R.J."/>
            <person name="Mitter N."/>
        </authorList>
    </citation>
    <scope>NUCLEOTIDE SEQUENCE [LARGE SCALE GENOMIC DNA]</scope>
    <source>
        <strain evidence="2">cv. Hass</strain>
    </source>
</reference>
<proteinExistence type="predicted"/>
<gene>
    <name evidence="1" type="ORF">MRB53_016042</name>
</gene>
<dbReference type="Proteomes" id="UP001234297">
    <property type="component" value="Chromosome 5"/>
</dbReference>
<keyword evidence="2" id="KW-1185">Reference proteome</keyword>
<name>A0ACC2M1N3_PERAE</name>
<evidence type="ECO:0000313" key="2">
    <source>
        <dbReference type="Proteomes" id="UP001234297"/>
    </source>
</evidence>